<sequence length="119" mass="13888">MFKVLYQKIVLYIIKRYNFKNSKGWKLSNILKTFIDIVNNYQTAGASVTTGNNITNNMGEDLENYEKDAFTDTMNKPNGQIWLQKFSQTYVYSGNKNNPEDLILRNCDAIEIPYKKTIR</sequence>
<keyword evidence="2" id="KW-1185">Reference proteome</keyword>
<keyword evidence="1" id="KW-0378">Hydrolase</keyword>
<name>A0A4U2Z9L7_9BACT</name>
<dbReference type="GO" id="GO:0009307">
    <property type="term" value="P:DNA restriction-modification system"/>
    <property type="evidence" value="ECO:0007669"/>
    <property type="project" value="InterPro"/>
</dbReference>
<gene>
    <name evidence="1" type="ORF">FCU45_01115</name>
</gene>
<dbReference type="GO" id="GO:0009036">
    <property type="term" value="F:type II site-specific deoxyribonuclease activity"/>
    <property type="evidence" value="ECO:0007669"/>
    <property type="project" value="InterPro"/>
</dbReference>
<dbReference type="InterPro" id="IPR019046">
    <property type="entry name" value="Restrct_endonuc_II_NgoPII"/>
</dbReference>
<keyword evidence="1" id="KW-0540">Nuclease</keyword>
<evidence type="ECO:0000313" key="1">
    <source>
        <dbReference type="EMBL" id="TKI71018.1"/>
    </source>
</evidence>
<organism evidence="1 2">
    <name type="scientific">Sulfurimonas crateris</name>
    <dbReference type="NCBI Taxonomy" id="2574727"/>
    <lineage>
        <taxon>Bacteria</taxon>
        <taxon>Pseudomonadati</taxon>
        <taxon>Campylobacterota</taxon>
        <taxon>Epsilonproteobacteria</taxon>
        <taxon>Campylobacterales</taxon>
        <taxon>Sulfurimonadaceae</taxon>
        <taxon>Sulfurimonas</taxon>
    </lineage>
</organism>
<dbReference type="OrthoDB" id="8610000at2"/>
<comment type="caution">
    <text evidence="1">The sequence shown here is derived from an EMBL/GenBank/DDBJ whole genome shotgun (WGS) entry which is preliminary data.</text>
</comment>
<dbReference type="EMBL" id="SZPX01000001">
    <property type="protein sequence ID" value="TKI71018.1"/>
    <property type="molecule type" value="Genomic_DNA"/>
</dbReference>
<reference evidence="1 2" key="1">
    <citation type="submission" date="2019-04" db="EMBL/GenBank/DDBJ databases">
        <title>Sulfurimonas crateris sp. nov. a facultative anaerobic sulfur-oxidizing chemolithautotrophic bacterium isolated from a terrestrial mud vulcano.</title>
        <authorList>
            <person name="Ratnikova N.M."/>
            <person name="Slobodkin A.I."/>
            <person name="Merkel A.Y."/>
            <person name="Novikov A."/>
            <person name="Bonch-Osmolovskaya E.A."/>
            <person name="Slobodkina G.B."/>
        </authorList>
    </citation>
    <scope>NUCLEOTIDE SEQUENCE [LARGE SCALE GENOMIC DNA]</scope>
    <source>
        <strain evidence="1 2">SN118</strain>
    </source>
</reference>
<evidence type="ECO:0000313" key="2">
    <source>
        <dbReference type="Proteomes" id="UP000309561"/>
    </source>
</evidence>
<accession>A0A4U2Z9L7</accession>
<dbReference type="AlphaFoldDB" id="A0A4U2Z9L7"/>
<dbReference type="Pfam" id="PF09521">
    <property type="entry name" value="RE_NgoPII"/>
    <property type="match status" value="1"/>
</dbReference>
<keyword evidence="1" id="KW-0255">Endonuclease</keyword>
<protein>
    <submittedName>
        <fullName evidence="1">NgoPII family restriction endonuclease</fullName>
    </submittedName>
</protein>
<dbReference type="GO" id="GO:0003677">
    <property type="term" value="F:DNA binding"/>
    <property type="evidence" value="ECO:0007669"/>
    <property type="project" value="InterPro"/>
</dbReference>
<dbReference type="Proteomes" id="UP000309561">
    <property type="component" value="Unassembled WGS sequence"/>
</dbReference>
<proteinExistence type="predicted"/>